<dbReference type="GO" id="GO:0003677">
    <property type="term" value="F:DNA binding"/>
    <property type="evidence" value="ECO:0007669"/>
    <property type="project" value="TreeGrafter"/>
</dbReference>
<dbReference type="GO" id="GO:0032259">
    <property type="term" value="P:methylation"/>
    <property type="evidence" value="ECO:0007669"/>
    <property type="project" value="UniProtKB-KW"/>
</dbReference>
<feature type="region of interest" description="Disordered" evidence="6">
    <location>
        <begin position="514"/>
        <end position="538"/>
    </location>
</feature>
<dbReference type="GO" id="GO:0044027">
    <property type="term" value="P:negative regulation of gene expression via chromosomal CpG island methylation"/>
    <property type="evidence" value="ECO:0007669"/>
    <property type="project" value="TreeGrafter"/>
</dbReference>
<dbReference type="Pfam" id="PF00145">
    <property type="entry name" value="DNA_methylase"/>
    <property type="match status" value="2"/>
</dbReference>
<feature type="compositionally biased region" description="Basic and acidic residues" evidence="6">
    <location>
        <begin position="40"/>
        <end position="49"/>
    </location>
</feature>
<dbReference type="Gene3D" id="3.90.120.10">
    <property type="entry name" value="DNA Methylase, subunit A, domain 2"/>
    <property type="match status" value="1"/>
</dbReference>
<dbReference type="GO" id="GO:0003886">
    <property type="term" value="F:DNA (cytosine-5-)-methyltransferase activity"/>
    <property type="evidence" value="ECO:0007669"/>
    <property type="project" value="UniProtKB-EC"/>
</dbReference>
<protein>
    <recommendedName>
        <fullName evidence="1">DNA (cytosine-5-)-methyltransferase</fullName>
        <ecNumber evidence="1">2.1.1.37</ecNumber>
    </recommendedName>
</protein>
<dbReference type="EC" id="2.1.1.37" evidence="1"/>
<feature type="compositionally biased region" description="Basic and acidic residues" evidence="6">
    <location>
        <begin position="60"/>
        <end position="71"/>
    </location>
</feature>
<organism evidence="7 8">
    <name type="scientific">Kwoniella heveanensis BCC8398</name>
    <dbReference type="NCBI Taxonomy" id="1296120"/>
    <lineage>
        <taxon>Eukaryota</taxon>
        <taxon>Fungi</taxon>
        <taxon>Dikarya</taxon>
        <taxon>Basidiomycota</taxon>
        <taxon>Agaricomycotina</taxon>
        <taxon>Tremellomycetes</taxon>
        <taxon>Tremellales</taxon>
        <taxon>Cryptococcaceae</taxon>
        <taxon>Kwoniella</taxon>
    </lineage>
</organism>
<dbReference type="InterPro" id="IPR029063">
    <property type="entry name" value="SAM-dependent_MTases_sf"/>
</dbReference>
<evidence type="ECO:0000313" key="7">
    <source>
        <dbReference type="EMBL" id="OCF31663.1"/>
    </source>
</evidence>
<evidence type="ECO:0000256" key="6">
    <source>
        <dbReference type="SAM" id="MobiDB-lite"/>
    </source>
</evidence>
<dbReference type="InterPro" id="IPR001525">
    <property type="entry name" value="C5_MeTfrase"/>
</dbReference>
<keyword evidence="2 5" id="KW-0489">Methyltransferase</keyword>
<feature type="region of interest" description="Disordered" evidence="6">
    <location>
        <begin position="26"/>
        <end position="115"/>
    </location>
</feature>
<evidence type="ECO:0000256" key="1">
    <source>
        <dbReference type="ARBA" id="ARBA00011975"/>
    </source>
</evidence>
<evidence type="ECO:0000256" key="5">
    <source>
        <dbReference type="PROSITE-ProRule" id="PRU01016"/>
    </source>
</evidence>
<dbReference type="Gene3D" id="2.30.30.490">
    <property type="match status" value="1"/>
</dbReference>
<dbReference type="PANTHER" id="PTHR10629">
    <property type="entry name" value="CYTOSINE-SPECIFIC METHYLTRANSFERASE"/>
    <property type="match status" value="1"/>
</dbReference>
<dbReference type="InterPro" id="IPR043151">
    <property type="entry name" value="BAH_sf"/>
</dbReference>
<dbReference type="OrthoDB" id="5376140at2759"/>
<dbReference type="PANTHER" id="PTHR10629:SF52">
    <property type="entry name" value="DNA (CYTOSINE-5)-METHYLTRANSFERASE 1"/>
    <property type="match status" value="1"/>
</dbReference>
<dbReference type="InterPro" id="IPR050390">
    <property type="entry name" value="C5-Methyltransferase"/>
</dbReference>
<keyword evidence="3 5" id="KW-0808">Transferase</keyword>
<evidence type="ECO:0000256" key="3">
    <source>
        <dbReference type="ARBA" id="ARBA00022679"/>
    </source>
</evidence>
<evidence type="ECO:0000256" key="2">
    <source>
        <dbReference type="ARBA" id="ARBA00022603"/>
    </source>
</evidence>
<sequence>MSDPRRSSRPSTSLGKRMRALSVISVISEEDEEESAGADTSKRDSKARSSEQALPPSPTDRVKRARSDTSRVAKAPIKATETPSTTPWTSTSNQTHHSRVTGRSDNRAVWSTDRNPIHPGEEVAVKVDGVDDAIRLSSAPYDLILIRSIYTLKFHDSGIPSKSYVHAQYLDKPTSIDGRSARSYRQGELFLKHANCQDFALKLIIEGTKLDFELIKSSATRRRDTKHFAQFVDEWTASTIRVPSPALDFHGCDACHSRDKKQYAEVVTIEKDAVRVGEERYHLFDFVFIDPGVQGAPYMIGHLISWTEKKGSVEVNLRMMERIQEVPGMSAYVSERHLVASHKHLFFPATRIVGTAFVFGSEDALRKGAPGCKSAFWCTHRLIENDRGREVSLPLQTPLKSCSSCLNLQCHYRHDIKSCLEAARFPAADCYSGAGGFLLPGLDIFDWQSACDIDVVACETLRRLKPKVPKLKIHHGSVEELLHRSLDRDAHDTSSRRFPARGSTFLLTGGPPCQGHSRASHANNNTNGENSSKAGPTDDRNSEMFVFLALVAHTLPYVVILENVGAFKDDKAELSQENADGNFARRAMRELTSMGSVQLMLSSLQTLLTDSTYRVARRYAVRLAVINSRAYGSPQDRHRCFILAVQRGLPLPELPAPTHAVPSPMATVFKDKNGRAMPFYLGDRRATRGTGIHPPVTISDAISDLPVFEYHSRGTDQRPRRPIFSGSRDPAKGNGTKCGFAKPVAYASPPLNDFQRAKRGSNTQVNDHYTSYCTPGALDIIFNRSKLPNARGCERRAVSNEGFSTLLTNSAPGGKSTAVIHPSQERKFTTAERKRAMGWPDCFKLAGTPLDQDRLTGNGVCFESVEAIYQSIVETIILPWWIKAGKPKERVYEKFVADYPIL</sequence>
<feature type="region of interest" description="Disordered" evidence="6">
    <location>
        <begin position="1"/>
        <end position="20"/>
    </location>
</feature>
<dbReference type="Proteomes" id="UP000092666">
    <property type="component" value="Unassembled WGS sequence"/>
</dbReference>
<dbReference type="EMBL" id="KV700132">
    <property type="protein sequence ID" value="OCF31663.1"/>
    <property type="molecule type" value="Genomic_DNA"/>
</dbReference>
<feature type="compositionally biased region" description="Low complexity" evidence="6">
    <location>
        <begin position="80"/>
        <end position="92"/>
    </location>
</feature>
<keyword evidence="4 5" id="KW-0949">S-adenosyl-L-methionine</keyword>
<evidence type="ECO:0000256" key="4">
    <source>
        <dbReference type="ARBA" id="ARBA00022691"/>
    </source>
</evidence>
<reference evidence="7 8" key="1">
    <citation type="submission" date="2013-07" db="EMBL/GenBank/DDBJ databases">
        <title>The Genome Sequence of Cryptococcus heveanensis BCC8398.</title>
        <authorList>
            <consortium name="The Broad Institute Genome Sequencing Platform"/>
            <person name="Cuomo C."/>
            <person name="Litvintseva A."/>
            <person name="Chen Y."/>
            <person name="Heitman J."/>
            <person name="Sun S."/>
            <person name="Springer D."/>
            <person name="Dromer F."/>
            <person name="Young S.K."/>
            <person name="Zeng Q."/>
            <person name="Gargeya S."/>
            <person name="Fitzgerald M."/>
            <person name="Abouelleil A."/>
            <person name="Alvarado L."/>
            <person name="Berlin A.M."/>
            <person name="Chapman S.B."/>
            <person name="Dewar J."/>
            <person name="Goldberg J."/>
            <person name="Griggs A."/>
            <person name="Gujja S."/>
            <person name="Hansen M."/>
            <person name="Howarth C."/>
            <person name="Imamovic A."/>
            <person name="Larimer J."/>
            <person name="McCowan C."/>
            <person name="Murphy C."/>
            <person name="Pearson M."/>
            <person name="Priest M."/>
            <person name="Roberts A."/>
            <person name="Saif S."/>
            <person name="Shea T."/>
            <person name="Sykes S."/>
            <person name="Wortman J."/>
            <person name="Nusbaum C."/>
            <person name="Birren B."/>
        </authorList>
    </citation>
    <scope>NUCLEOTIDE SEQUENCE [LARGE SCALE GENOMIC DNA]</scope>
    <source>
        <strain evidence="7 8">BCC8398</strain>
    </source>
</reference>
<evidence type="ECO:0000313" key="8">
    <source>
        <dbReference type="Proteomes" id="UP000092666"/>
    </source>
</evidence>
<dbReference type="SUPFAM" id="SSF53335">
    <property type="entry name" value="S-adenosyl-L-methionine-dependent methyltransferases"/>
    <property type="match status" value="1"/>
</dbReference>
<dbReference type="AlphaFoldDB" id="A0A1B9GL16"/>
<comment type="similarity">
    <text evidence="5">Belongs to the class I-like SAM-binding methyltransferase superfamily. C5-methyltransferase family.</text>
</comment>
<feature type="active site" evidence="5">
    <location>
        <position position="513"/>
    </location>
</feature>
<feature type="compositionally biased region" description="Polar residues" evidence="6">
    <location>
        <begin position="520"/>
        <end position="534"/>
    </location>
</feature>
<dbReference type="PROSITE" id="PS51679">
    <property type="entry name" value="SAM_MT_C5"/>
    <property type="match status" value="1"/>
</dbReference>
<keyword evidence="8" id="KW-1185">Reference proteome</keyword>
<gene>
    <name evidence="7" type="ORF">I316_06668</name>
</gene>
<accession>A0A1B9GL16</accession>
<proteinExistence type="inferred from homology"/>
<reference evidence="8" key="2">
    <citation type="submission" date="2013-12" db="EMBL/GenBank/DDBJ databases">
        <title>Evolution of pathogenesis and genome organization in the Tremellales.</title>
        <authorList>
            <person name="Cuomo C."/>
            <person name="Litvintseva A."/>
            <person name="Heitman J."/>
            <person name="Chen Y."/>
            <person name="Sun S."/>
            <person name="Springer D."/>
            <person name="Dromer F."/>
            <person name="Young S."/>
            <person name="Zeng Q."/>
            <person name="Chapman S."/>
            <person name="Gujja S."/>
            <person name="Saif S."/>
            <person name="Birren B."/>
        </authorList>
    </citation>
    <scope>NUCLEOTIDE SEQUENCE [LARGE SCALE GENOMIC DNA]</scope>
    <source>
        <strain evidence="8">BCC8398</strain>
    </source>
</reference>
<dbReference type="GO" id="GO:0005634">
    <property type="term" value="C:nucleus"/>
    <property type="evidence" value="ECO:0007669"/>
    <property type="project" value="TreeGrafter"/>
</dbReference>
<dbReference type="Gene3D" id="3.40.50.150">
    <property type="entry name" value="Vaccinia Virus protein VP39"/>
    <property type="match status" value="1"/>
</dbReference>
<dbReference type="STRING" id="1296120.A0A1B9GL16"/>
<feature type="region of interest" description="Disordered" evidence="6">
    <location>
        <begin position="712"/>
        <end position="735"/>
    </location>
</feature>
<name>A0A1B9GL16_9TREE</name>